<keyword evidence="2" id="KW-0378">Hydrolase</keyword>
<dbReference type="Proteomes" id="UP000619244">
    <property type="component" value="Unassembled WGS sequence"/>
</dbReference>
<evidence type="ECO:0000313" key="4">
    <source>
        <dbReference type="EMBL" id="GGY12905.1"/>
    </source>
</evidence>
<proteinExistence type="inferred from homology"/>
<protein>
    <submittedName>
        <fullName evidence="4">Esterase</fullName>
    </submittedName>
</protein>
<dbReference type="InterPro" id="IPR013094">
    <property type="entry name" value="AB_hydrolase_3"/>
</dbReference>
<dbReference type="InterPro" id="IPR050300">
    <property type="entry name" value="GDXG_lipolytic_enzyme"/>
</dbReference>
<dbReference type="GO" id="GO:0004806">
    <property type="term" value="F:triacylglycerol lipase activity"/>
    <property type="evidence" value="ECO:0007669"/>
    <property type="project" value="TreeGrafter"/>
</dbReference>
<dbReference type="EMBL" id="BMVU01000087">
    <property type="protein sequence ID" value="GGY12905.1"/>
    <property type="molecule type" value="Genomic_DNA"/>
</dbReference>
<evidence type="ECO:0000313" key="5">
    <source>
        <dbReference type="Proteomes" id="UP000619244"/>
    </source>
</evidence>
<dbReference type="RefSeq" id="WP_190194904.1">
    <property type="nucleotide sequence ID" value="NZ_BMVU01000087.1"/>
</dbReference>
<feature type="domain" description="Alpha/beta hydrolase fold-3" evidence="3">
    <location>
        <begin position="80"/>
        <end position="281"/>
    </location>
</feature>
<keyword evidence="5" id="KW-1185">Reference proteome</keyword>
<dbReference type="PANTHER" id="PTHR48081">
    <property type="entry name" value="AB HYDROLASE SUPERFAMILY PROTEIN C4A8.06C"/>
    <property type="match status" value="1"/>
</dbReference>
<evidence type="ECO:0000259" key="3">
    <source>
        <dbReference type="Pfam" id="PF07859"/>
    </source>
</evidence>
<dbReference type="Pfam" id="PF07859">
    <property type="entry name" value="Abhydrolase_3"/>
    <property type="match status" value="1"/>
</dbReference>
<dbReference type="SUPFAM" id="SSF53474">
    <property type="entry name" value="alpha/beta-Hydrolases"/>
    <property type="match status" value="1"/>
</dbReference>
<sequence length="309" mass="33038">MNLTPEATALLGRWTQAASSIAPALAGEGDLSWAEVRESYGKQLAAALPAPQGVTFEQTALDGVPAMLVVPEEVTDDRNLLYIHGGGYVHGAVEGYVGLTGHYAKRLRARVYVPDYRQAPEHPFPTPIEDVFTAYRALLAAGTAPEKIAISGDSAGGAMVITIMRKARAAGLPLPVAGVAISPWADLTHSGPSARSRAHTDPLCGVDFLEALARSFLGDALPTNPDASPIFADVRGLAPTLIQMGENEVMLSGGVTLADRLAEQRVRTTLEVWPHMFHVWHLLAGHMAESDEALDNAVSFITREYERAR</sequence>
<organism evidence="4 5">
    <name type="scientific">Streptomyces minutiscleroticus</name>
    <dbReference type="NCBI Taxonomy" id="68238"/>
    <lineage>
        <taxon>Bacteria</taxon>
        <taxon>Bacillati</taxon>
        <taxon>Actinomycetota</taxon>
        <taxon>Actinomycetes</taxon>
        <taxon>Kitasatosporales</taxon>
        <taxon>Streptomycetaceae</taxon>
        <taxon>Streptomyces</taxon>
    </lineage>
</organism>
<reference evidence="4" key="1">
    <citation type="journal article" date="2014" name="Int. J. Syst. Evol. Microbiol.">
        <title>Complete genome sequence of Corynebacterium casei LMG S-19264T (=DSM 44701T), isolated from a smear-ripened cheese.</title>
        <authorList>
            <consortium name="US DOE Joint Genome Institute (JGI-PGF)"/>
            <person name="Walter F."/>
            <person name="Albersmeier A."/>
            <person name="Kalinowski J."/>
            <person name="Ruckert C."/>
        </authorList>
    </citation>
    <scope>NUCLEOTIDE SEQUENCE</scope>
    <source>
        <strain evidence="4">JCM 4790</strain>
    </source>
</reference>
<evidence type="ECO:0000256" key="1">
    <source>
        <dbReference type="ARBA" id="ARBA00010515"/>
    </source>
</evidence>
<accession>A0A918P1T8</accession>
<dbReference type="Gene3D" id="3.40.50.1820">
    <property type="entry name" value="alpha/beta hydrolase"/>
    <property type="match status" value="1"/>
</dbReference>
<gene>
    <name evidence="4" type="ORF">GCM10010358_76580</name>
</gene>
<name>A0A918P1T8_9ACTN</name>
<evidence type="ECO:0000256" key="2">
    <source>
        <dbReference type="ARBA" id="ARBA00022801"/>
    </source>
</evidence>
<reference evidence="4" key="2">
    <citation type="submission" date="2020-09" db="EMBL/GenBank/DDBJ databases">
        <authorList>
            <person name="Sun Q."/>
            <person name="Ohkuma M."/>
        </authorList>
    </citation>
    <scope>NUCLEOTIDE SEQUENCE</scope>
    <source>
        <strain evidence="4">JCM 4790</strain>
    </source>
</reference>
<dbReference type="PANTHER" id="PTHR48081:SF30">
    <property type="entry name" value="ACETYL-HYDROLASE LIPR-RELATED"/>
    <property type="match status" value="1"/>
</dbReference>
<comment type="similarity">
    <text evidence="1">Belongs to the 'GDXG' lipolytic enzyme family.</text>
</comment>
<dbReference type="AlphaFoldDB" id="A0A918P1T8"/>
<dbReference type="InterPro" id="IPR029058">
    <property type="entry name" value="AB_hydrolase_fold"/>
</dbReference>
<comment type="caution">
    <text evidence="4">The sequence shown here is derived from an EMBL/GenBank/DDBJ whole genome shotgun (WGS) entry which is preliminary data.</text>
</comment>